<evidence type="ECO:0000313" key="2">
    <source>
        <dbReference type="Proteomes" id="UP000003639"/>
    </source>
</evidence>
<protein>
    <submittedName>
        <fullName evidence="1">Uncharacterized protein</fullName>
    </submittedName>
</protein>
<keyword evidence="2" id="KW-1185">Reference proteome</keyword>
<name>A6P0I5_9FIRM</name>
<proteinExistence type="predicted"/>
<comment type="caution">
    <text evidence="1">The sequence shown here is derived from an EMBL/GenBank/DDBJ whole genome shotgun (WGS) entry which is preliminary data.</text>
</comment>
<dbReference type="Proteomes" id="UP000003639">
    <property type="component" value="Unassembled WGS sequence"/>
</dbReference>
<sequence>MWSSHSNLVVCPTILTTSRWPHLFRKSSKLVLNQSKTRAKNRK</sequence>
<evidence type="ECO:0000313" key="1">
    <source>
        <dbReference type="EMBL" id="EDM98117.1"/>
    </source>
</evidence>
<dbReference type="EMBL" id="AAXG02000042">
    <property type="protein sequence ID" value="EDM98117.1"/>
    <property type="molecule type" value="Genomic_DNA"/>
</dbReference>
<reference evidence="1 2" key="2">
    <citation type="submission" date="2007-06" db="EMBL/GenBank/DDBJ databases">
        <title>Draft genome sequence of Pseudoflavonifractor capillosus ATCC 29799.</title>
        <authorList>
            <person name="Sudarsanam P."/>
            <person name="Ley R."/>
            <person name="Guruge J."/>
            <person name="Turnbaugh P.J."/>
            <person name="Mahowald M."/>
            <person name="Liep D."/>
            <person name="Gordon J."/>
        </authorList>
    </citation>
    <scope>NUCLEOTIDE SEQUENCE [LARGE SCALE GENOMIC DNA]</scope>
    <source>
        <strain evidence="1 2">ATCC 29799</strain>
    </source>
</reference>
<accession>A6P0I5</accession>
<gene>
    <name evidence="1" type="ORF">BACCAP_03996</name>
</gene>
<dbReference type="STRING" id="411467.BACCAP_03996"/>
<dbReference type="AlphaFoldDB" id="A6P0I5"/>
<reference evidence="1 2" key="1">
    <citation type="submission" date="2007-04" db="EMBL/GenBank/DDBJ databases">
        <authorList>
            <person name="Fulton L."/>
            <person name="Clifton S."/>
            <person name="Fulton B."/>
            <person name="Xu J."/>
            <person name="Minx P."/>
            <person name="Pepin K.H."/>
            <person name="Johnson M."/>
            <person name="Thiruvilangam P."/>
            <person name="Bhonagiri V."/>
            <person name="Nash W.E."/>
            <person name="Mardis E.R."/>
            <person name="Wilson R.K."/>
        </authorList>
    </citation>
    <scope>NUCLEOTIDE SEQUENCE [LARGE SCALE GENOMIC DNA]</scope>
    <source>
        <strain evidence="1 2">ATCC 29799</strain>
    </source>
</reference>
<organism evidence="1 2">
    <name type="scientific">Pseudoflavonifractor capillosus ATCC 29799</name>
    <dbReference type="NCBI Taxonomy" id="411467"/>
    <lineage>
        <taxon>Bacteria</taxon>
        <taxon>Bacillati</taxon>
        <taxon>Bacillota</taxon>
        <taxon>Clostridia</taxon>
        <taxon>Eubacteriales</taxon>
        <taxon>Oscillospiraceae</taxon>
        <taxon>Pseudoflavonifractor</taxon>
    </lineage>
</organism>